<comment type="caution">
    <text evidence="2">The sequence shown here is derived from an EMBL/GenBank/DDBJ whole genome shotgun (WGS) entry which is preliminary data.</text>
</comment>
<gene>
    <name evidence="2" type="ORF">UU13_C0004G0026</name>
</gene>
<dbReference type="GO" id="GO:0003677">
    <property type="term" value="F:DNA binding"/>
    <property type="evidence" value="ECO:0007669"/>
    <property type="project" value="InterPro"/>
</dbReference>
<evidence type="ECO:0000313" key="3">
    <source>
        <dbReference type="Proteomes" id="UP000034452"/>
    </source>
</evidence>
<reference evidence="2 3" key="1">
    <citation type="journal article" date="2015" name="Nature">
        <title>rRNA introns, odd ribosomes, and small enigmatic genomes across a large radiation of phyla.</title>
        <authorList>
            <person name="Brown C.T."/>
            <person name="Hug L.A."/>
            <person name="Thomas B.C."/>
            <person name="Sharon I."/>
            <person name="Castelle C.J."/>
            <person name="Singh A."/>
            <person name="Wilkins M.J."/>
            <person name="Williams K.H."/>
            <person name="Banfield J.F."/>
        </authorList>
    </citation>
    <scope>NUCLEOTIDE SEQUENCE [LARGE SCALE GENOMIC DNA]</scope>
</reference>
<sequence>MSIRKVSFAPGEYYHLYNRGNSKQKIFNDAEDYWHFITLLYTCNSENNFRTFLVKRSEGDPYLWERGERIVEIGAYCLMPNHFHLLTTEKDKNGISKFMQKLCTAYVMYYNKKYRRTGGLFEGKFKSKYLDTNQYLKYIFSYINLNPTKLFQKNWKDVDIKNKKEVLKYLDNYKYSSYLDYLGAKRKQNSIINSDAYPDYFPSEQSFKKEILEWINYKDLFG</sequence>
<evidence type="ECO:0000259" key="1">
    <source>
        <dbReference type="SMART" id="SM01321"/>
    </source>
</evidence>
<organism evidence="2 3">
    <name type="scientific">Candidatus Nomurabacteria bacterium GW2011_GWB1_40_7</name>
    <dbReference type="NCBI Taxonomy" id="1618744"/>
    <lineage>
        <taxon>Bacteria</taxon>
        <taxon>Candidatus Nomuraibacteriota</taxon>
    </lineage>
</organism>
<dbReference type="PANTHER" id="PTHR34322:SF2">
    <property type="entry name" value="TRANSPOSASE IS200-LIKE DOMAIN-CONTAINING PROTEIN"/>
    <property type="match status" value="1"/>
</dbReference>
<dbReference type="EMBL" id="LBZL01000004">
    <property type="protein sequence ID" value="KKR70530.1"/>
    <property type="molecule type" value="Genomic_DNA"/>
</dbReference>
<protein>
    <recommendedName>
        <fullName evidence="1">Transposase IS200-like domain-containing protein</fullName>
    </recommendedName>
</protein>
<dbReference type="InterPro" id="IPR036515">
    <property type="entry name" value="Transposase_17_sf"/>
</dbReference>
<dbReference type="Proteomes" id="UP000034452">
    <property type="component" value="Unassembled WGS sequence"/>
</dbReference>
<dbReference type="Gene3D" id="3.30.70.1290">
    <property type="entry name" value="Transposase IS200-like"/>
    <property type="match status" value="1"/>
</dbReference>
<dbReference type="Pfam" id="PF01797">
    <property type="entry name" value="Y1_Tnp"/>
    <property type="match status" value="1"/>
</dbReference>
<dbReference type="GO" id="GO:0004803">
    <property type="term" value="F:transposase activity"/>
    <property type="evidence" value="ECO:0007669"/>
    <property type="project" value="InterPro"/>
</dbReference>
<name>A0A0G0VEN9_9BACT</name>
<dbReference type="SUPFAM" id="SSF143422">
    <property type="entry name" value="Transposase IS200-like"/>
    <property type="match status" value="1"/>
</dbReference>
<dbReference type="InterPro" id="IPR002686">
    <property type="entry name" value="Transposase_17"/>
</dbReference>
<proteinExistence type="predicted"/>
<dbReference type="GO" id="GO:0006313">
    <property type="term" value="P:DNA transposition"/>
    <property type="evidence" value="ECO:0007669"/>
    <property type="project" value="InterPro"/>
</dbReference>
<evidence type="ECO:0000313" key="2">
    <source>
        <dbReference type="EMBL" id="KKR70530.1"/>
    </source>
</evidence>
<dbReference type="AlphaFoldDB" id="A0A0G0VEN9"/>
<dbReference type="SMART" id="SM01321">
    <property type="entry name" value="Y1_Tnp"/>
    <property type="match status" value="1"/>
</dbReference>
<feature type="domain" description="Transposase IS200-like" evidence="1">
    <location>
        <begin position="9"/>
        <end position="146"/>
    </location>
</feature>
<accession>A0A0G0VEN9</accession>
<dbReference type="PANTHER" id="PTHR34322">
    <property type="entry name" value="TRANSPOSASE, Y1_TNP DOMAIN-CONTAINING"/>
    <property type="match status" value="1"/>
</dbReference>